<dbReference type="AlphaFoldDB" id="A0A8K0RBP8"/>
<feature type="region of interest" description="Disordered" evidence="5">
    <location>
        <begin position="326"/>
        <end position="348"/>
    </location>
</feature>
<feature type="compositionally biased region" description="Basic and acidic residues" evidence="5">
    <location>
        <begin position="200"/>
        <end position="211"/>
    </location>
</feature>
<dbReference type="InterPro" id="IPR012572">
    <property type="entry name" value="Mad3/Bub1_II"/>
</dbReference>
<feature type="region of interest" description="Disordered" evidence="5">
    <location>
        <begin position="788"/>
        <end position="808"/>
    </location>
</feature>
<dbReference type="CDD" id="cd13981">
    <property type="entry name" value="STKc_Bub1_BubR1"/>
    <property type="match status" value="1"/>
</dbReference>
<protein>
    <submittedName>
        <fullName evidence="8">Mad3/BUB1 homology region 1-domain-containing protein</fullName>
    </submittedName>
</protein>
<dbReference type="InterPro" id="IPR000719">
    <property type="entry name" value="Prot_kinase_dom"/>
</dbReference>
<accession>A0A8K0RBP8</accession>
<dbReference type="GO" id="GO:0000776">
    <property type="term" value="C:kinetochore"/>
    <property type="evidence" value="ECO:0007669"/>
    <property type="project" value="UniProtKB-KW"/>
</dbReference>
<feature type="region of interest" description="Disordered" evidence="5">
    <location>
        <begin position="412"/>
        <end position="482"/>
    </location>
</feature>
<evidence type="ECO:0000256" key="1">
    <source>
        <dbReference type="ARBA" id="ARBA00004629"/>
    </source>
</evidence>
<feature type="compositionally biased region" description="Polar residues" evidence="5">
    <location>
        <begin position="497"/>
        <end position="507"/>
    </location>
</feature>
<sequence length="1243" mass="139115">MASDDLIDFEIIENQKENIQSLPSGRSAKALAQLYTPPLTAAAGHTPSPSQTQDAHNAVRLQFEKELLAVDESDDPLDIYDRYVKWTLDAYPSAQNTPQSQLCPLLERATKAFQSSALYKNDPRLLKLWLHYIRLFSDAPRETFAYLARHGIGEKLALFYEEFAAWLEAAGRWTQAEEVYNLGIERDARPVERLVRKYGEFQHRSESRPQETPEPTSPALPAVRPALAAKVDPFAHASPSLANPQAQQSRTAASTSKSGKPKLAIFSDGDEPARTGSSGSTEGWDSIGSLADRKKENTAEARPWAGETLKVGKKNAGVQKMMIFKDETKSDSNNENHKSHPLREHQQAVNPKTGRLEVVFVDLAKVYPNHDSPMSEEYSFEELRAKHRGWMDYDWAAIRRKEQDEAEKKAEAAALAKQPKPKAAALAPKQVEEQLVKPQTVPLKGSIDDEMDANDENTPPSQEDMEKAKAARRARREEKANRTRKIKVMDVKEVRGETQTIQTNLDSPSKPKIRRKKGGREATMTLHTKEAMDEIYDIFNEPLKNPDESVAEVQSGDESSDEDDDAYTSAGESTGTGGISCATSEFGDETTAGDFTLGTTVLNHEDIDTEGDDTDVKSVSAWSDFTESKHVPKDHRQSDSEEESDHSNDDSFEEERDQQDERVESAQSYDPEVTTPTSPGAPTSLPTRFVPVPPEDYNASMRPYRDPVQAANSRLPFMTPIVEKTESSLGIVTALAQKDYFAAKTPSRSKGTLAILEDDDEPCSSPFSNILGQGIDGPGKVAKLALRNTKPAPKEPFEEPKRKPLAAKESVAQVTKPSGPIIKDAQCNPVDESIRKIILQEIQPPLDTYDGYFANTEQSHSKGADIRKFTKAVSKMSKNAQDKTMTNLAMPPTLKFDGTDRTYAVKRELGKGAFAPVYLVESTTPEVDDDENHPAQMGKGEFGVKRQPLEAIKMEDPPTPWEFYIMRQAKRRLGVSRAADSIVSAYEMHVFKDECYLVEEFRDQGTLLDLVNVARAENGVMDEQLAMFFTIELFRTVEALHAKGIVHGDLKSDNLLVRFDALQKEDHWDSQYRRDGRDGWAAKGVALIDFGRGIDMKAFKPDVQFIADWPTTEADCAEMRELRPWTYQIDYHGLAGIIHNLLFGKYISTVAERGATLGAGATKTYKIKESLKRYWQIEIWQECLDLLLNPLMHLEPEEGRKLPVLRGMREVREKMESWLEGNCERGVGLKALVRKMEEAVKRR</sequence>
<dbReference type="InterPro" id="IPR015661">
    <property type="entry name" value="Bub1/Mad3"/>
</dbReference>
<feature type="compositionally biased region" description="Basic and acidic residues" evidence="5">
    <location>
        <begin position="792"/>
        <end position="802"/>
    </location>
</feature>
<dbReference type="InterPro" id="IPR013212">
    <property type="entry name" value="Mad3/Bub1_I"/>
</dbReference>
<dbReference type="GO" id="GO:0005634">
    <property type="term" value="C:nucleus"/>
    <property type="evidence" value="ECO:0007669"/>
    <property type="project" value="TreeGrafter"/>
</dbReference>
<evidence type="ECO:0000256" key="4">
    <source>
        <dbReference type="ARBA" id="ARBA00023328"/>
    </source>
</evidence>
<dbReference type="Pfam" id="PF08311">
    <property type="entry name" value="Mad3_BUB1_I"/>
    <property type="match status" value="1"/>
</dbReference>
<dbReference type="GO" id="GO:0004672">
    <property type="term" value="F:protein kinase activity"/>
    <property type="evidence" value="ECO:0007669"/>
    <property type="project" value="InterPro"/>
</dbReference>
<feature type="region of interest" description="Disordered" evidence="5">
    <location>
        <begin position="200"/>
        <end position="220"/>
    </location>
</feature>
<feature type="domain" description="Protein kinase" evidence="6">
    <location>
        <begin position="903"/>
        <end position="1219"/>
    </location>
</feature>
<dbReference type="PANTHER" id="PTHR14030">
    <property type="entry name" value="MITOTIC CHECKPOINT SERINE/THREONINE-PROTEIN KINASE BUB1"/>
    <property type="match status" value="1"/>
</dbReference>
<evidence type="ECO:0000259" key="6">
    <source>
        <dbReference type="PROSITE" id="PS50011"/>
    </source>
</evidence>
<evidence type="ECO:0000256" key="3">
    <source>
        <dbReference type="ARBA" id="ARBA00022838"/>
    </source>
</evidence>
<dbReference type="OrthoDB" id="248495at2759"/>
<dbReference type="Gene3D" id="1.25.40.430">
    <property type="match status" value="1"/>
</dbReference>
<reference evidence="8" key="1">
    <citation type="journal article" date="2021" name="Nat. Commun.">
        <title>Genetic determinants of endophytism in the Arabidopsis root mycobiome.</title>
        <authorList>
            <person name="Mesny F."/>
            <person name="Miyauchi S."/>
            <person name="Thiergart T."/>
            <person name="Pickel B."/>
            <person name="Atanasova L."/>
            <person name="Karlsson M."/>
            <person name="Huettel B."/>
            <person name="Barry K.W."/>
            <person name="Haridas S."/>
            <person name="Chen C."/>
            <person name="Bauer D."/>
            <person name="Andreopoulos W."/>
            <person name="Pangilinan J."/>
            <person name="LaButti K."/>
            <person name="Riley R."/>
            <person name="Lipzen A."/>
            <person name="Clum A."/>
            <person name="Drula E."/>
            <person name="Henrissat B."/>
            <person name="Kohler A."/>
            <person name="Grigoriev I.V."/>
            <person name="Martin F.M."/>
            <person name="Hacquard S."/>
        </authorList>
    </citation>
    <scope>NUCLEOTIDE SEQUENCE</scope>
    <source>
        <strain evidence="8">MPI-SDFR-AT-0120</strain>
    </source>
</reference>
<keyword evidence="3" id="KW-0995">Kinetochore</keyword>
<gene>
    <name evidence="8" type="ORF">FB567DRAFT_517948</name>
</gene>
<keyword evidence="2" id="KW-0158">Chromosome</keyword>
<dbReference type="GO" id="GO:0032991">
    <property type="term" value="C:protein-containing complex"/>
    <property type="evidence" value="ECO:0007669"/>
    <property type="project" value="UniProtKB-ARBA"/>
</dbReference>
<dbReference type="PANTHER" id="PTHR14030:SF4">
    <property type="entry name" value="BUB1 KINASE, ISOFORM A-RELATED"/>
    <property type="match status" value="1"/>
</dbReference>
<evidence type="ECO:0000313" key="9">
    <source>
        <dbReference type="Proteomes" id="UP000813461"/>
    </source>
</evidence>
<feature type="compositionally biased region" description="Basic and acidic residues" evidence="5">
    <location>
        <begin position="626"/>
        <end position="649"/>
    </location>
</feature>
<feature type="region of interest" description="Disordered" evidence="5">
    <location>
        <begin position="495"/>
        <end position="692"/>
    </location>
</feature>
<feature type="compositionally biased region" description="Basic and acidic residues" evidence="5">
    <location>
        <begin position="326"/>
        <end position="346"/>
    </location>
</feature>
<name>A0A8K0RBP8_9PLEO</name>
<proteinExistence type="predicted"/>
<dbReference type="Pfam" id="PF08171">
    <property type="entry name" value="Mad3_BUB1_II"/>
    <property type="match status" value="1"/>
</dbReference>
<feature type="compositionally biased region" description="Polar residues" evidence="5">
    <location>
        <begin position="674"/>
        <end position="686"/>
    </location>
</feature>
<dbReference type="GO" id="GO:0007094">
    <property type="term" value="P:mitotic spindle assembly checkpoint signaling"/>
    <property type="evidence" value="ECO:0007669"/>
    <property type="project" value="InterPro"/>
</dbReference>
<feature type="region of interest" description="Disordered" evidence="5">
    <location>
        <begin position="237"/>
        <end position="312"/>
    </location>
</feature>
<dbReference type="SMART" id="SM00777">
    <property type="entry name" value="Mad3_BUB1_I"/>
    <property type="match status" value="1"/>
</dbReference>
<evidence type="ECO:0000256" key="2">
    <source>
        <dbReference type="ARBA" id="ARBA00022454"/>
    </source>
</evidence>
<feature type="domain" description="BUB1 N-terminal" evidence="7">
    <location>
        <begin position="63"/>
        <end position="222"/>
    </location>
</feature>
<dbReference type="SMART" id="SM00220">
    <property type="entry name" value="S_TKc"/>
    <property type="match status" value="1"/>
</dbReference>
<feature type="compositionally biased region" description="Basic and acidic residues" evidence="5">
    <location>
        <begin position="464"/>
        <end position="482"/>
    </location>
</feature>
<dbReference type="InterPro" id="IPR011009">
    <property type="entry name" value="Kinase-like_dom_sf"/>
</dbReference>
<dbReference type="PROSITE" id="PS00108">
    <property type="entry name" value="PROTEIN_KINASE_ST"/>
    <property type="match status" value="1"/>
</dbReference>
<feature type="compositionally biased region" description="Polar residues" evidence="5">
    <location>
        <begin position="240"/>
        <end position="258"/>
    </location>
</feature>
<feature type="compositionally biased region" description="Low complexity" evidence="5">
    <location>
        <begin position="412"/>
        <end position="429"/>
    </location>
</feature>
<dbReference type="Pfam" id="PF00069">
    <property type="entry name" value="Pkinase"/>
    <property type="match status" value="1"/>
</dbReference>
<comment type="subcellular location">
    <subcellularLocation>
        <location evidence="1">Chromosome</location>
        <location evidence="1">Centromere</location>
        <location evidence="1">Kinetochore</location>
    </subcellularLocation>
</comment>
<evidence type="ECO:0000313" key="8">
    <source>
        <dbReference type="EMBL" id="KAH7091097.1"/>
    </source>
</evidence>
<keyword evidence="9" id="KW-1185">Reference proteome</keyword>
<comment type="caution">
    <text evidence="8">The sequence shown here is derived from an EMBL/GenBank/DDBJ whole genome shotgun (WGS) entry which is preliminary data.</text>
</comment>
<dbReference type="PROSITE" id="PS51489">
    <property type="entry name" value="BUB1_N"/>
    <property type="match status" value="1"/>
</dbReference>
<organism evidence="8 9">
    <name type="scientific">Paraphoma chrysanthemicola</name>
    <dbReference type="NCBI Taxonomy" id="798071"/>
    <lineage>
        <taxon>Eukaryota</taxon>
        <taxon>Fungi</taxon>
        <taxon>Dikarya</taxon>
        <taxon>Ascomycota</taxon>
        <taxon>Pezizomycotina</taxon>
        <taxon>Dothideomycetes</taxon>
        <taxon>Pleosporomycetidae</taxon>
        <taxon>Pleosporales</taxon>
        <taxon>Pleosporineae</taxon>
        <taxon>Phaeosphaeriaceae</taxon>
        <taxon>Paraphoma</taxon>
    </lineage>
</organism>
<dbReference type="EMBL" id="JAGMVJ010000004">
    <property type="protein sequence ID" value="KAH7091097.1"/>
    <property type="molecule type" value="Genomic_DNA"/>
</dbReference>
<dbReference type="InterPro" id="IPR008271">
    <property type="entry name" value="Ser/Thr_kinase_AS"/>
</dbReference>
<dbReference type="Proteomes" id="UP000813461">
    <property type="component" value="Unassembled WGS sequence"/>
</dbReference>
<dbReference type="GO" id="GO:0051754">
    <property type="term" value="P:meiotic sister chromatid cohesion, centromeric"/>
    <property type="evidence" value="ECO:0007669"/>
    <property type="project" value="TreeGrafter"/>
</dbReference>
<dbReference type="Gene3D" id="1.10.510.10">
    <property type="entry name" value="Transferase(Phosphotransferase) domain 1"/>
    <property type="match status" value="1"/>
</dbReference>
<evidence type="ECO:0000256" key="5">
    <source>
        <dbReference type="SAM" id="MobiDB-lite"/>
    </source>
</evidence>
<dbReference type="PROSITE" id="PS50011">
    <property type="entry name" value="PROTEIN_KINASE_DOM"/>
    <property type="match status" value="1"/>
</dbReference>
<dbReference type="SUPFAM" id="SSF56112">
    <property type="entry name" value="Protein kinase-like (PK-like)"/>
    <property type="match status" value="1"/>
</dbReference>
<dbReference type="FunFam" id="1.25.40.430:FF:000003">
    <property type="entry name" value="Checkpoint serine/threonine-protein kinase BUB1"/>
    <property type="match status" value="1"/>
</dbReference>
<evidence type="ECO:0000259" key="7">
    <source>
        <dbReference type="PROSITE" id="PS51489"/>
    </source>
</evidence>
<dbReference type="GO" id="GO:0005524">
    <property type="term" value="F:ATP binding"/>
    <property type="evidence" value="ECO:0007669"/>
    <property type="project" value="InterPro"/>
</dbReference>
<keyword evidence="4" id="KW-0137">Centromere</keyword>